<evidence type="ECO:0000313" key="1">
    <source>
        <dbReference type="EMBL" id="URE48396.1"/>
    </source>
</evidence>
<protein>
    <submittedName>
        <fullName evidence="1">Uncharacterized protein</fullName>
    </submittedName>
</protein>
<reference evidence="1" key="1">
    <citation type="submission" date="2022-05" db="EMBL/GenBank/DDBJ databases">
        <title>The Musa troglodytarum L. genome provides insights into the mechanism of non-climacteric behaviour and enrichment of carotenoids.</title>
        <authorList>
            <person name="Wang J."/>
        </authorList>
    </citation>
    <scope>NUCLEOTIDE SEQUENCE</scope>
    <source>
        <tissue evidence="1">Leaf</tissue>
    </source>
</reference>
<feature type="non-terminal residue" evidence="1">
    <location>
        <position position="1"/>
    </location>
</feature>
<gene>
    <name evidence="1" type="ORF">MUK42_32096</name>
</gene>
<accession>A0A9E7LCG6</accession>
<dbReference type="Proteomes" id="UP001055439">
    <property type="component" value="Chromosome 9"/>
</dbReference>
<proteinExistence type="predicted"/>
<keyword evidence="2" id="KW-1185">Reference proteome</keyword>
<name>A0A9E7LCG6_9LILI</name>
<evidence type="ECO:0000313" key="2">
    <source>
        <dbReference type="Proteomes" id="UP001055439"/>
    </source>
</evidence>
<dbReference type="EMBL" id="CP097511">
    <property type="protein sequence ID" value="URE48396.1"/>
    <property type="molecule type" value="Genomic_DNA"/>
</dbReference>
<dbReference type="AlphaFoldDB" id="A0A9E7LCG6"/>
<organism evidence="1 2">
    <name type="scientific">Musa troglodytarum</name>
    <name type="common">fe'i banana</name>
    <dbReference type="NCBI Taxonomy" id="320322"/>
    <lineage>
        <taxon>Eukaryota</taxon>
        <taxon>Viridiplantae</taxon>
        <taxon>Streptophyta</taxon>
        <taxon>Embryophyta</taxon>
        <taxon>Tracheophyta</taxon>
        <taxon>Spermatophyta</taxon>
        <taxon>Magnoliopsida</taxon>
        <taxon>Liliopsida</taxon>
        <taxon>Zingiberales</taxon>
        <taxon>Musaceae</taxon>
        <taxon>Musa</taxon>
    </lineage>
</organism>
<sequence>VSSVFCALSRKFKILTIPNLLGPWKLYNLGFVKKHDGHKVGTKSMFDRFFVHHLKNLKCCPFRTY</sequence>